<dbReference type="AlphaFoldDB" id="A0A849V7V3"/>
<proteinExistence type="predicted"/>
<keyword evidence="1" id="KW-0472">Membrane</keyword>
<feature type="transmembrane region" description="Helical" evidence="1">
    <location>
        <begin position="12"/>
        <end position="34"/>
    </location>
</feature>
<protein>
    <submittedName>
        <fullName evidence="2">Uncharacterized protein</fullName>
    </submittedName>
</protein>
<accession>A0A849V7V3</accession>
<dbReference type="Proteomes" id="UP000586305">
    <property type="component" value="Unassembled WGS sequence"/>
</dbReference>
<dbReference type="EMBL" id="JABBPG010000001">
    <property type="protein sequence ID" value="NOU49639.1"/>
    <property type="molecule type" value="Genomic_DNA"/>
</dbReference>
<keyword evidence="1" id="KW-0812">Transmembrane</keyword>
<name>A0A849V7V3_9GAMM</name>
<evidence type="ECO:0000256" key="1">
    <source>
        <dbReference type="SAM" id="Phobius"/>
    </source>
</evidence>
<organism evidence="2 3">
    <name type="scientific">Pseudoalteromonas caenipelagi</name>
    <dbReference type="NCBI Taxonomy" id="2726988"/>
    <lineage>
        <taxon>Bacteria</taxon>
        <taxon>Pseudomonadati</taxon>
        <taxon>Pseudomonadota</taxon>
        <taxon>Gammaproteobacteria</taxon>
        <taxon>Alteromonadales</taxon>
        <taxon>Pseudoalteromonadaceae</taxon>
        <taxon>Pseudoalteromonas</taxon>
    </lineage>
</organism>
<comment type="caution">
    <text evidence="2">The sequence shown here is derived from an EMBL/GenBank/DDBJ whole genome shotgun (WGS) entry which is preliminary data.</text>
</comment>
<reference evidence="2 3" key="1">
    <citation type="submission" date="2020-04" db="EMBL/GenBank/DDBJ databases">
        <title>Pseudoalteromonas caenipelagi sp. nov., isolated from a tidal flat.</title>
        <authorList>
            <person name="Park S."/>
            <person name="Yoon J.-H."/>
        </authorList>
    </citation>
    <scope>NUCLEOTIDE SEQUENCE [LARGE SCALE GENOMIC DNA]</scope>
    <source>
        <strain evidence="2 3">JBTF-M23</strain>
    </source>
</reference>
<evidence type="ECO:0000313" key="2">
    <source>
        <dbReference type="EMBL" id="NOU49639.1"/>
    </source>
</evidence>
<dbReference type="RefSeq" id="WP_171624703.1">
    <property type="nucleotide sequence ID" value="NZ_JABBPG010000001.1"/>
</dbReference>
<evidence type="ECO:0000313" key="3">
    <source>
        <dbReference type="Proteomes" id="UP000586305"/>
    </source>
</evidence>
<keyword evidence="3" id="KW-1185">Reference proteome</keyword>
<gene>
    <name evidence="2" type="ORF">HG263_03660</name>
</gene>
<keyword evidence="1" id="KW-1133">Transmembrane helix</keyword>
<sequence>MDYINTAFTFPTVVLSVLLIIVLFFWLITLFGFADIDLLDGDVELEA</sequence>